<evidence type="ECO:0000256" key="6">
    <source>
        <dbReference type="PROSITE-ProRule" id="PRU00027"/>
    </source>
</evidence>
<dbReference type="InterPro" id="IPR003656">
    <property type="entry name" value="Znf_BED"/>
</dbReference>
<dbReference type="GO" id="GO:0005634">
    <property type="term" value="C:nucleus"/>
    <property type="evidence" value="ECO:0007669"/>
    <property type="project" value="UniProtKB-SubCell"/>
</dbReference>
<reference evidence="10 13" key="1">
    <citation type="journal article" date="2015" name="Parasit. Vectors">
        <title>Draft genome of the scabies mite.</title>
        <authorList>
            <person name="Rider S.D.Jr."/>
            <person name="Morgan M.S."/>
            <person name="Arlian L.G."/>
        </authorList>
    </citation>
    <scope>NUCLEOTIDE SEQUENCE [LARGE SCALE GENOMIC DNA]</scope>
    <source>
        <strain evidence="10">Arlian Lab</strain>
    </source>
</reference>
<dbReference type="InterPro" id="IPR013087">
    <property type="entry name" value="Znf_C2H2_type"/>
</dbReference>
<evidence type="ECO:0000256" key="3">
    <source>
        <dbReference type="ARBA" id="ARBA00022771"/>
    </source>
</evidence>
<dbReference type="AlphaFoldDB" id="A0A132AA98"/>
<evidence type="ECO:0000313" key="11">
    <source>
        <dbReference type="EnsemblMetazoa" id="KAF7492878.1"/>
    </source>
</evidence>
<dbReference type="PROSITE" id="PS50808">
    <property type="entry name" value="ZF_BED"/>
    <property type="match status" value="1"/>
</dbReference>
<accession>A0A132AA98</accession>
<evidence type="ECO:0000313" key="12">
    <source>
        <dbReference type="Proteomes" id="UP000070412"/>
    </source>
</evidence>
<keyword evidence="4" id="KW-0862">Zinc</keyword>
<dbReference type="EnsemblMetazoa" id="SSS_8288s_mrna">
    <property type="protein sequence ID" value="KAF7492878.1"/>
    <property type="gene ID" value="SSS_8288"/>
</dbReference>
<evidence type="ECO:0000256" key="1">
    <source>
        <dbReference type="ARBA" id="ARBA00004123"/>
    </source>
</evidence>
<dbReference type="GO" id="GO:0003677">
    <property type="term" value="F:DNA binding"/>
    <property type="evidence" value="ECO:0007669"/>
    <property type="project" value="InterPro"/>
</dbReference>
<keyword evidence="12" id="KW-1185">Reference proteome</keyword>
<comment type="subcellular location">
    <subcellularLocation>
        <location evidence="1">Nucleus</location>
    </subcellularLocation>
</comment>
<dbReference type="EMBL" id="JXLN01011622">
    <property type="protein sequence ID" value="KPM07515.1"/>
    <property type="molecule type" value="Genomic_DNA"/>
</dbReference>
<dbReference type="GO" id="GO:0008270">
    <property type="term" value="F:zinc ion binding"/>
    <property type="evidence" value="ECO:0007669"/>
    <property type="project" value="UniProtKB-KW"/>
</dbReference>
<name>A0A132AA98_SARSC</name>
<protein>
    <submittedName>
        <fullName evidence="9">BUB3-interacting and GLEBS motif-containing protein</fullName>
    </submittedName>
</protein>
<evidence type="ECO:0000256" key="5">
    <source>
        <dbReference type="ARBA" id="ARBA00023242"/>
    </source>
</evidence>
<feature type="compositionally biased region" description="Low complexity" evidence="7">
    <location>
        <begin position="98"/>
        <end position="108"/>
    </location>
</feature>
<gene>
    <name evidence="10" type="ORF">QR98_0060110</name>
    <name evidence="9" type="ORF">SSS_8288</name>
</gene>
<evidence type="ECO:0000256" key="2">
    <source>
        <dbReference type="ARBA" id="ARBA00022723"/>
    </source>
</evidence>
<feature type="compositionally biased region" description="Pro residues" evidence="7">
    <location>
        <begin position="357"/>
        <end position="366"/>
    </location>
</feature>
<dbReference type="VEuPathDB" id="VectorBase:SSCA002180"/>
<organism evidence="10 13">
    <name type="scientific">Sarcoptes scabiei</name>
    <name type="common">Itch mite</name>
    <name type="synonym">Acarus scabiei</name>
    <dbReference type="NCBI Taxonomy" id="52283"/>
    <lineage>
        <taxon>Eukaryota</taxon>
        <taxon>Metazoa</taxon>
        <taxon>Ecdysozoa</taxon>
        <taxon>Arthropoda</taxon>
        <taxon>Chelicerata</taxon>
        <taxon>Arachnida</taxon>
        <taxon>Acari</taxon>
        <taxon>Acariformes</taxon>
        <taxon>Sarcoptiformes</taxon>
        <taxon>Astigmata</taxon>
        <taxon>Psoroptidia</taxon>
        <taxon>Sarcoptoidea</taxon>
        <taxon>Sarcoptidae</taxon>
        <taxon>Sarcoptinae</taxon>
        <taxon>Sarcoptes</taxon>
    </lineage>
</organism>
<keyword evidence="2" id="KW-0479">Metal-binding</keyword>
<dbReference type="Proteomes" id="UP000070412">
    <property type="component" value="Unassembled WGS sequence"/>
</dbReference>
<dbReference type="PANTHER" id="PTHR23215:SF0">
    <property type="entry name" value="BUB3-INTERACTING AND GLEBS MOTIF-CONTAINING PROTEIN ZNF207"/>
    <property type="match status" value="1"/>
</dbReference>
<sequence>MGRKKKKQSKPWCWYCNREFDDEKILIQHQKAKHFKCHTCHKKLYTGPGLAIHCMQVHKETIDKIPNALPNRNNVDIEIYGMEGIPEADLKQHEKSKGSFSSESSTSTVRPTLTGPLAVPKIPIIPSATTATSSVLPIPIPGAIPNVAPFMPGLIHGMLPYGVPNPPPVAGQLPSTQFPAGVMPTGVVPSYPPAMPAPMISNPQANILPMPPLPSTSTIPTSTTVSSSTVPEPIVPKPLFPAAVAVPSATNSVLPGASNSVPSQTVVPSIAQPMPQVAKIVTTIGNSRIIHPEEDLSLEELRARQPRYKLQESNLNNVSQTIPPQPPISSTITANPLTLKPPHPQTMPPIGGLGLHLPPPPPPMPHPSQIRASFGPPPNAPFPQNYRTAY</sequence>
<dbReference type="OMA" id="DETTHIQ"/>
<dbReference type="PROSITE" id="PS00028">
    <property type="entry name" value="ZINC_FINGER_C2H2_1"/>
    <property type="match status" value="1"/>
</dbReference>
<evidence type="ECO:0000313" key="10">
    <source>
        <dbReference type="EMBL" id="KPM07515.1"/>
    </source>
</evidence>
<evidence type="ECO:0000313" key="13">
    <source>
        <dbReference type="Proteomes" id="UP000616769"/>
    </source>
</evidence>
<feature type="region of interest" description="Disordered" evidence="7">
    <location>
        <begin position="317"/>
        <end position="390"/>
    </location>
</feature>
<feature type="domain" description="BED-type" evidence="8">
    <location>
        <begin position="6"/>
        <end position="65"/>
    </location>
</feature>
<evidence type="ECO:0000259" key="8">
    <source>
        <dbReference type="PROSITE" id="PS50808"/>
    </source>
</evidence>
<dbReference type="Proteomes" id="UP000616769">
    <property type="component" value="Unassembled WGS sequence"/>
</dbReference>
<dbReference type="OrthoDB" id="1306014at2759"/>
<evidence type="ECO:0000313" key="9">
    <source>
        <dbReference type="EMBL" id="KAF7492878.1"/>
    </source>
</evidence>
<proteinExistence type="predicted"/>
<feature type="region of interest" description="Disordered" evidence="7">
    <location>
        <begin position="91"/>
        <end position="112"/>
    </location>
</feature>
<keyword evidence="5" id="KW-0539">Nucleus</keyword>
<keyword evidence="3 6" id="KW-0863">Zinc-finger</keyword>
<reference evidence="11" key="4">
    <citation type="submission" date="2022-06" db="UniProtKB">
        <authorList>
            <consortium name="EnsemblMetazoa"/>
        </authorList>
    </citation>
    <scope>IDENTIFICATION</scope>
</reference>
<dbReference type="PANTHER" id="PTHR23215">
    <property type="entry name" value="ZINC FINGER PROTEIN 207"/>
    <property type="match status" value="1"/>
</dbReference>
<dbReference type="EMBL" id="WVUK01000056">
    <property type="protein sequence ID" value="KAF7492878.1"/>
    <property type="molecule type" value="Genomic_DNA"/>
</dbReference>
<reference evidence="9" key="3">
    <citation type="submission" date="2020-01" db="EMBL/GenBank/DDBJ databases">
        <authorList>
            <person name="Korhonen P.K.K."/>
            <person name="Guangxu M.G."/>
            <person name="Wang T.W."/>
            <person name="Stroehlein A.J.S."/>
            <person name="Young N.D."/>
            <person name="Ang C.-S.A."/>
            <person name="Fernando D.W.F."/>
            <person name="Lu H.L."/>
            <person name="Taylor S.T."/>
            <person name="Ehtesham M.E.M."/>
            <person name="Najaraj S.H.N."/>
            <person name="Harsha G.H.G."/>
            <person name="Madugundu A.M."/>
            <person name="Renuse S.R."/>
            <person name="Holt D.H."/>
            <person name="Pandey A.P."/>
            <person name="Papenfuss A.P."/>
            <person name="Gasser R.B.G."/>
            <person name="Fischer K.F."/>
        </authorList>
    </citation>
    <scope>NUCLEOTIDE SEQUENCE</scope>
    <source>
        <strain evidence="9">SSS_KF_BRIS2020</strain>
    </source>
</reference>
<evidence type="ECO:0000256" key="7">
    <source>
        <dbReference type="SAM" id="MobiDB-lite"/>
    </source>
</evidence>
<reference evidence="12" key="2">
    <citation type="journal article" date="2020" name="PLoS Negl. Trop. Dis.">
        <title>High-quality nuclear genome for Sarcoptes scabiei-A critical resource for a neglected parasite.</title>
        <authorList>
            <person name="Korhonen P.K."/>
            <person name="Gasser R.B."/>
            <person name="Ma G."/>
            <person name="Wang T."/>
            <person name="Stroehlein A.J."/>
            <person name="Young N.D."/>
            <person name="Ang C.S."/>
            <person name="Fernando D.D."/>
            <person name="Lu H.C."/>
            <person name="Taylor S."/>
            <person name="Reynolds S.L."/>
            <person name="Mofiz E."/>
            <person name="Najaraj S.H."/>
            <person name="Gowda H."/>
            <person name="Madugundu A."/>
            <person name="Renuse S."/>
            <person name="Holt D."/>
            <person name="Pandey A."/>
            <person name="Papenfuss A.T."/>
            <person name="Fischer K."/>
        </authorList>
    </citation>
    <scope>NUCLEOTIDE SEQUENCE [LARGE SCALE GENOMIC DNA]</scope>
</reference>
<evidence type="ECO:0000256" key="4">
    <source>
        <dbReference type="ARBA" id="ARBA00022833"/>
    </source>
</evidence>
<dbReference type="CDD" id="cd20908">
    <property type="entry name" value="SUF4-like"/>
    <property type="match status" value="1"/>
</dbReference>